<reference evidence="3" key="1">
    <citation type="journal article" date="2019" name="Int. J. Syst. Evol. Microbiol.">
        <title>The Global Catalogue of Microorganisms (GCM) 10K type strain sequencing project: providing services to taxonomists for standard genome sequencing and annotation.</title>
        <authorList>
            <consortium name="The Broad Institute Genomics Platform"/>
            <consortium name="The Broad Institute Genome Sequencing Center for Infectious Disease"/>
            <person name="Wu L."/>
            <person name="Ma J."/>
        </authorList>
    </citation>
    <scope>NUCLEOTIDE SEQUENCE [LARGE SCALE GENOMIC DNA]</scope>
    <source>
        <strain evidence="3">JCM 18952</strain>
    </source>
</reference>
<name>A0ABP9TH05_9MICC</name>
<proteinExistence type="predicted"/>
<dbReference type="NCBIfam" id="NF037959">
    <property type="entry name" value="MFS_SpdSyn"/>
    <property type="match status" value="1"/>
</dbReference>
<gene>
    <name evidence="2" type="ORF">GCM10025778_03870</name>
</gene>
<organism evidence="2 3">
    <name type="scientific">Paeniglutamicibacter antarcticus</name>
    <dbReference type="NCBI Taxonomy" id="494023"/>
    <lineage>
        <taxon>Bacteria</taxon>
        <taxon>Bacillati</taxon>
        <taxon>Actinomycetota</taxon>
        <taxon>Actinomycetes</taxon>
        <taxon>Micrococcales</taxon>
        <taxon>Micrococcaceae</taxon>
        <taxon>Paeniglutamicibacter</taxon>
    </lineage>
</organism>
<evidence type="ECO:0000313" key="2">
    <source>
        <dbReference type="EMBL" id="GAA5225857.1"/>
    </source>
</evidence>
<dbReference type="EMBL" id="BAABLK010000006">
    <property type="protein sequence ID" value="GAA5225857.1"/>
    <property type="molecule type" value="Genomic_DNA"/>
</dbReference>
<dbReference type="Gene3D" id="3.40.50.150">
    <property type="entry name" value="Vaccinia Virus protein VP39"/>
    <property type="match status" value="1"/>
</dbReference>
<keyword evidence="1" id="KW-0620">Polyamine biosynthesis</keyword>
<comment type="caution">
    <text evidence="2">The sequence shown here is derived from an EMBL/GenBank/DDBJ whole genome shotgun (WGS) entry which is preliminary data.</text>
</comment>
<evidence type="ECO:0000313" key="3">
    <source>
        <dbReference type="Proteomes" id="UP001501257"/>
    </source>
</evidence>
<keyword evidence="3" id="KW-1185">Reference proteome</keyword>
<dbReference type="PANTHER" id="PTHR43317:SF1">
    <property type="entry name" value="THERMOSPERMINE SYNTHASE ACAULIS5"/>
    <property type="match status" value="1"/>
</dbReference>
<dbReference type="SUPFAM" id="SSF53335">
    <property type="entry name" value="S-adenosyl-L-methionine-dependent methyltransferases"/>
    <property type="match status" value="1"/>
</dbReference>
<accession>A0ABP9TH05</accession>
<evidence type="ECO:0000256" key="1">
    <source>
        <dbReference type="ARBA" id="ARBA00023115"/>
    </source>
</evidence>
<protein>
    <submittedName>
        <fullName evidence="2">Spermidine synthase</fullName>
    </submittedName>
</protein>
<dbReference type="Proteomes" id="UP001501257">
    <property type="component" value="Unassembled WGS sequence"/>
</dbReference>
<dbReference type="InterPro" id="IPR029063">
    <property type="entry name" value="SAM-dependent_MTases_sf"/>
</dbReference>
<sequence length="292" mass="31253">MAKGKNKGPRNNAPVVPKALVAPQAGPLEGIYPIDTGTAELERDPYSPTGWLLRINDVPSSHVDLADPGHLDFEYMRWIAALVRSRFVPTEIGAIGHKLRALHLGGGACSMARWMSVTYPNARQLVVELDGRLAALVRAWFDLPRAPLLRIRVGEAGAVLGTLTEATRDLVIRDVFAGDQTPKELSTLGFTAQAARVLDAEGLYVVNCGDTPALENARREAATIGAVFKHVAIVADPTMLKGRRHGNVIIAGSNVPIPAGGALIRELLGGGVPAQYWDDATVRSFARHTVAL</sequence>
<dbReference type="PANTHER" id="PTHR43317">
    <property type="entry name" value="THERMOSPERMINE SYNTHASE ACAULIS5"/>
    <property type="match status" value="1"/>
</dbReference>